<comment type="caution">
    <text evidence="2">The sequence shown here is derived from an EMBL/GenBank/DDBJ whole genome shotgun (WGS) entry which is preliminary data.</text>
</comment>
<dbReference type="Gene3D" id="3.40.50.1820">
    <property type="entry name" value="alpha/beta hydrolase"/>
    <property type="match status" value="1"/>
</dbReference>
<dbReference type="PANTHER" id="PTHR46438:SF11">
    <property type="entry name" value="LIPASE-RELATED"/>
    <property type="match status" value="1"/>
</dbReference>
<keyword evidence="3" id="KW-1185">Reference proteome</keyword>
<dbReference type="EMBL" id="JBFAIH010000032">
    <property type="protein sequence ID" value="MEV0367582.1"/>
    <property type="molecule type" value="Genomic_DNA"/>
</dbReference>
<dbReference type="Pfam" id="PF12697">
    <property type="entry name" value="Abhydrolase_6"/>
    <property type="match status" value="1"/>
</dbReference>
<dbReference type="Proteomes" id="UP001551658">
    <property type="component" value="Unassembled WGS sequence"/>
</dbReference>
<dbReference type="InterPro" id="IPR029058">
    <property type="entry name" value="AB_hydrolase_fold"/>
</dbReference>
<dbReference type="PRINTS" id="PR00111">
    <property type="entry name" value="ABHYDROLASE"/>
</dbReference>
<evidence type="ECO:0000313" key="2">
    <source>
        <dbReference type="EMBL" id="MEV0367582.1"/>
    </source>
</evidence>
<dbReference type="SUPFAM" id="SSF53474">
    <property type="entry name" value="alpha/beta-Hydrolases"/>
    <property type="match status" value="1"/>
</dbReference>
<organism evidence="2 3">
    <name type="scientific">Nocardia fusca</name>
    <dbReference type="NCBI Taxonomy" id="941183"/>
    <lineage>
        <taxon>Bacteria</taxon>
        <taxon>Bacillati</taxon>
        <taxon>Actinomycetota</taxon>
        <taxon>Actinomycetes</taxon>
        <taxon>Mycobacteriales</taxon>
        <taxon>Nocardiaceae</taxon>
        <taxon>Nocardia</taxon>
    </lineage>
</organism>
<gene>
    <name evidence="2" type="ORF">AB0H72_33335</name>
</gene>
<proteinExistence type="predicted"/>
<evidence type="ECO:0000259" key="1">
    <source>
        <dbReference type="Pfam" id="PF12697"/>
    </source>
</evidence>
<dbReference type="InterPro" id="IPR000073">
    <property type="entry name" value="AB_hydrolase_1"/>
</dbReference>
<sequence length="266" mass="28266">MTILEHHREGRGEPLVLVHGVGSRWQVWEPVIGALAAHYEVIAVDLPGFGGSAPLPRTTVDTLTDALADFLAEQGIERPHLAGNSMGGGISLNLGARGLARSVTAFSPIFFWDTAGRVWCQQSLGRSKKLGRVLGPAMPKVLGTPAGRTAFLGLVFGKPWAVSAQVAVDTARGAVDSLGFSPALASFTDARLHDPAALAEVPVTIAWGNRDILLTYATQSRRAREVLPGARHITLAGSGHTPFYDDPEGCARVLLDWLPTLRDDVA</sequence>
<keyword evidence="2" id="KW-0378">Hydrolase</keyword>
<protein>
    <submittedName>
        <fullName evidence="2">Alpha/beta fold hydrolase</fullName>
    </submittedName>
</protein>
<feature type="domain" description="AB hydrolase-1" evidence="1">
    <location>
        <begin position="15"/>
        <end position="252"/>
    </location>
</feature>
<reference evidence="2 3" key="1">
    <citation type="submission" date="2024-06" db="EMBL/GenBank/DDBJ databases">
        <title>The Natural Products Discovery Center: Release of the First 8490 Sequenced Strains for Exploring Actinobacteria Biosynthetic Diversity.</title>
        <authorList>
            <person name="Kalkreuter E."/>
            <person name="Kautsar S.A."/>
            <person name="Yang D."/>
            <person name="Bader C.D."/>
            <person name="Teijaro C.N."/>
            <person name="Fluegel L."/>
            <person name="Davis C.M."/>
            <person name="Simpson J.R."/>
            <person name="Lauterbach L."/>
            <person name="Steele A.D."/>
            <person name="Gui C."/>
            <person name="Meng S."/>
            <person name="Li G."/>
            <person name="Viehrig K."/>
            <person name="Ye F."/>
            <person name="Su P."/>
            <person name="Kiefer A.F."/>
            <person name="Nichols A."/>
            <person name="Cepeda A.J."/>
            <person name="Yan W."/>
            <person name="Fan B."/>
            <person name="Jiang Y."/>
            <person name="Adhikari A."/>
            <person name="Zheng C.-J."/>
            <person name="Schuster L."/>
            <person name="Cowan T.M."/>
            <person name="Smanski M.J."/>
            <person name="Chevrette M.G."/>
            <person name="De Carvalho L.P.S."/>
            <person name="Shen B."/>
        </authorList>
    </citation>
    <scope>NUCLEOTIDE SEQUENCE [LARGE SCALE GENOMIC DNA]</scope>
    <source>
        <strain evidence="2 3">NPDC050671</strain>
    </source>
</reference>
<dbReference type="PANTHER" id="PTHR46438">
    <property type="entry name" value="ALPHA/BETA-HYDROLASES SUPERFAMILY PROTEIN"/>
    <property type="match status" value="1"/>
</dbReference>
<dbReference type="RefSeq" id="WP_357987376.1">
    <property type="nucleotide sequence ID" value="NZ_JBFAIH010000032.1"/>
</dbReference>
<accession>A0ABV3FIS8</accession>
<dbReference type="GO" id="GO:0016787">
    <property type="term" value="F:hydrolase activity"/>
    <property type="evidence" value="ECO:0007669"/>
    <property type="project" value="UniProtKB-KW"/>
</dbReference>
<name>A0ABV3FIS8_9NOCA</name>
<evidence type="ECO:0000313" key="3">
    <source>
        <dbReference type="Proteomes" id="UP001551658"/>
    </source>
</evidence>